<keyword evidence="2" id="KW-1185">Reference proteome</keyword>
<organism evidence="1 2">
    <name type="scientific">Oscillibacter valericigenes</name>
    <dbReference type="NCBI Taxonomy" id="351091"/>
    <lineage>
        <taxon>Bacteria</taxon>
        <taxon>Bacillati</taxon>
        <taxon>Bacillota</taxon>
        <taxon>Clostridia</taxon>
        <taxon>Eubacteriales</taxon>
        <taxon>Oscillospiraceae</taxon>
        <taxon>Oscillibacter</taxon>
    </lineage>
</organism>
<protein>
    <submittedName>
        <fullName evidence="1">Uncharacterized protein</fullName>
    </submittedName>
</protein>
<dbReference type="RefSeq" id="WP_204801800.1">
    <property type="nucleotide sequence ID" value="NZ_JACSNX010000001.1"/>
</dbReference>
<reference evidence="1 2" key="1">
    <citation type="journal article" date="2021" name="Sci. Rep.">
        <title>The distribution of antibiotic resistance genes in chicken gut microbiota commensals.</title>
        <authorList>
            <person name="Juricova H."/>
            <person name="Matiasovicova J."/>
            <person name="Kubasova T."/>
            <person name="Cejkova D."/>
            <person name="Rychlik I."/>
        </authorList>
    </citation>
    <scope>NUCLEOTIDE SEQUENCE [LARGE SCALE GENOMIC DNA]</scope>
    <source>
        <strain evidence="1 2">An411</strain>
    </source>
</reference>
<comment type="caution">
    <text evidence="1">The sequence shown here is derived from an EMBL/GenBank/DDBJ whole genome shotgun (WGS) entry which is preliminary data.</text>
</comment>
<gene>
    <name evidence="1" type="ORF">H9X91_01500</name>
</gene>
<evidence type="ECO:0000313" key="1">
    <source>
        <dbReference type="EMBL" id="MBM6850112.1"/>
    </source>
</evidence>
<name>A0ABS2FR93_9FIRM</name>
<proteinExistence type="predicted"/>
<evidence type="ECO:0000313" key="2">
    <source>
        <dbReference type="Proteomes" id="UP000719500"/>
    </source>
</evidence>
<dbReference type="Proteomes" id="UP000719500">
    <property type="component" value="Unassembled WGS sequence"/>
</dbReference>
<sequence>MTDHVNYVGRVDHPILMDESDQTVMIKGFTGRLAGDVMLFNSFGRHYLDYGITDGSLLLCAMGSSRMTATWSSR</sequence>
<dbReference type="EMBL" id="JACSNX010000001">
    <property type="protein sequence ID" value="MBM6850112.1"/>
    <property type="molecule type" value="Genomic_DNA"/>
</dbReference>
<accession>A0ABS2FR93</accession>